<dbReference type="RefSeq" id="WP_187596116.1">
    <property type="nucleotide sequence ID" value="NZ_CP060714.1"/>
</dbReference>
<dbReference type="KEGG" id="drg:H9K76_14675"/>
<gene>
    <name evidence="3" type="ORF">H9K76_14675</name>
</gene>
<sequence length="123" mass="13239">MADLKVPKVAAAVPVRVTVVTSPSARETREWQLELPAGATAQDALVACGVEGARDADDKGGYSISIWGRIAAPQRRLRDGDRVEWCRGLKVDPMVARRERFASQGSRGAGLFSKRRAGAKSGY</sequence>
<proteinExistence type="inferred from homology"/>
<dbReference type="HAMAP" id="MF_00460">
    <property type="entry name" value="UPF0125_RnfH"/>
    <property type="match status" value="1"/>
</dbReference>
<dbReference type="InterPro" id="IPR016155">
    <property type="entry name" value="Mopterin_synth/thiamin_S_b"/>
</dbReference>
<evidence type="ECO:0000256" key="1">
    <source>
        <dbReference type="ARBA" id="ARBA00010645"/>
    </source>
</evidence>
<dbReference type="Gene3D" id="3.10.20.280">
    <property type="entry name" value="RnfH-like"/>
    <property type="match status" value="1"/>
</dbReference>
<dbReference type="Proteomes" id="UP000515811">
    <property type="component" value="Chromosome"/>
</dbReference>
<organism evidence="3 4">
    <name type="scientific">Diaphorobacter ruginosibacter</name>
    <dbReference type="NCBI Taxonomy" id="1715720"/>
    <lineage>
        <taxon>Bacteria</taxon>
        <taxon>Pseudomonadati</taxon>
        <taxon>Pseudomonadota</taxon>
        <taxon>Betaproteobacteria</taxon>
        <taxon>Burkholderiales</taxon>
        <taxon>Comamonadaceae</taxon>
        <taxon>Diaphorobacter</taxon>
    </lineage>
</organism>
<comment type="similarity">
    <text evidence="1 2">Belongs to the UPF0125 (RnfH) family.</text>
</comment>
<accession>A0A7G9RJR8</accession>
<dbReference type="AlphaFoldDB" id="A0A7G9RJR8"/>
<dbReference type="SUPFAM" id="SSF54285">
    <property type="entry name" value="MoaD/ThiS"/>
    <property type="match status" value="1"/>
</dbReference>
<protein>
    <recommendedName>
        <fullName evidence="2">UPF0125 protein H9K76_14675</fullName>
    </recommendedName>
</protein>
<reference evidence="3 4" key="1">
    <citation type="submission" date="2020-08" db="EMBL/GenBank/DDBJ databases">
        <title>Genome sequence of Diaphorobacter ruginosibacter DSM 27467T.</title>
        <authorList>
            <person name="Hyun D.-W."/>
            <person name="Bae J.-W."/>
        </authorList>
    </citation>
    <scope>NUCLEOTIDE SEQUENCE [LARGE SCALE GENOMIC DNA]</scope>
    <source>
        <strain evidence="3 4">DSM 27467</strain>
    </source>
</reference>
<name>A0A7G9RJR8_9BURK</name>
<evidence type="ECO:0000256" key="2">
    <source>
        <dbReference type="HAMAP-Rule" id="MF_00460"/>
    </source>
</evidence>
<dbReference type="EMBL" id="CP060714">
    <property type="protein sequence ID" value="QNN55843.1"/>
    <property type="molecule type" value="Genomic_DNA"/>
</dbReference>
<evidence type="ECO:0000313" key="4">
    <source>
        <dbReference type="Proteomes" id="UP000515811"/>
    </source>
</evidence>
<dbReference type="Pfam" id="PF03658">
    <property type="entry name" value="Ub-RnfH"/>
    <property type="match status" value="1"/>
</dbReference>
<dbReference type="InterPro" id="IPR005346">
    <property type="entry name" value="RnfH"/>
</dbReference>
<evidence type="ECO:0000313" key="3">
    <source>
        <dbReference type="EMBL" id="QNN55843.1"/>
    </source>
</evidence>
<keyword evidence="4" id="KW-1185">Reference proteome</keyword>
<dbReference type="InterPro" id="IPR037021">
    <property type="entry name" value="RnfH_sf"/>
</dbReference>